<dbReference type="InterPro" id="IPR026057">
    <property type="entry name" value="TBL_C"/>
</dbReference>
<organism evidence="3 5">
    <name type="scientific">Prunus armeniaca</name>
    <name type="common">Apricot</name>
    <name type="synonym">Armeniaca vulgaris</name>
    <dbReference type="NCBI Taxonomy" id="36596"/>
    <lineage>
        <taxon>Eukaryota</taxon>
        <taxon>Viridiplantae</taxon>
        <taxon>Streptophyta</taxon>
        <taxon>Embryophyta</taxon>
        <taxon>Tracheophyta</taxon>
        <taxon>Spermatophyta</taxon>
        <taxon>Magnoliopsida</taxon>
        <taxon>eudicotyledons</taxon>
        <taxon>Gunneridae</taxon>
        <taxon>Pentapetalae</taxon>
        <taxon>rosids</taxon>
        <taxon>fabids</taxon>
        <taxon>Rosales</taxon>
        <taxon>Rosaceae</taxon>
        <taxon>Amygdaloideae</taxon>
        <taxon>Amygdaleae</taxon>
        <taxon>Prunus</taxon>
    </lineage>
</organism>
<evidence type="ECO:0000259" key="2">
    <source>
        <dbReference type="Pfam" id="PF13839"/>
    </source>
</evidence>
<evidence type="ECO:0000256" key="1">
    <source>
        <dbReference type="ARBA" id="ARBA00007727"/>
    </source>
</evidence>
<dbReference type="GO" id="GO:0016740">
    <property type="term" value="F:transferase activity"/>
    <property type="evidence" value="ECO:0007669"/>
    <property type="project" value="InterPro"/>
</dbReference>
<dbReference type="Proteomes" id="UP000507245">
    <property type="component" value="Unassembled WGS sequence"/>
</dbReference>
<feature type="domain" description="Trichome birefringence-like C-terminal" evidence="2">
    <location>
        <begin position="5"/>
        <end position="68"/>
    </location>
</feature>
<dbReference type="Pfam" id="PF13839">
    <property type="entry name" value="PC-Esterase"/>
    <property type="match status" value="1"/>
</dbReference>
<evidence type="ECO:0000313" key="5">
    <source>
        <dbReference type="Proteomes" id="UP000507222"/>
    </source>
</evidence>
<dbReference type="OrthoDB" id="929808at2759"/>
<keyword evidence="6" id="KW-1185">Reference proteome</keyword>
<proteinExistence type="inferred from homology"/>
<sequence>MQMCFFSTLGINEHRDCYFQEGEEVKMNINVENAYRRSIETVVDWIGSEVNTSKTYVLFRTYAPVHFRCNRGGDLEFWWGLSHGSFARVRKLDLLNVCPSQEKRLYPKTWKEMFLCQQQKPKLIFITLAKTYLFLFIPITRRWTLPGVPTCIKTAATGVPDSWNELL</sequence>
<accession>A0A6J5VVY6</accession>
<dbReference type="AlphaFoldDB" id="A0A6J5VVY6"/>
<evidence type="ECO:0000313" key="6">
    <source>
        <dbReference type="Proteomes" id="UP000507245"/>
    </source>
</evidence>
<name>A0A6J5VVY6_PRUAR</name>
<dbReference type="EMBL" id="CAEKKB010000008">
    <property type="protein sequence ID" value="CAB4322029.1"/>
    <property type="molecule type" value="Genomic_DNA"/>
</dbReference>
<dbReference type="Proteomes" id="UP000507222">
    <property type="component" value="Unassembled WGS sequence"/>
</dbReference>
<dbReference type="EMBL" id="CAEKDK010000008">
    <property type="protein sequence ID" value="CAB4291714.1"/>
    <property type="molecule type" value="Genomic_DNA"/>
</dbReference>
<evidence type="ECO:0000313" key="3">
    <source>
        <dbReference type="EMBL" id="CAB4291714.1"/>
    </source>
</evidence>
<gene>
    <name evidence="3" type="ORF">CURHAP_LOCUS52085</name>
    <name evidence="4" type="ORF">ORAREDHAP_LOCUS51325</name>
</gene>
<reference evidence="6" key="1">
    <citation type="journal article" date="2020" name="Genome Biol.">
        <title>Gamete binning: chromosome-level and haplotype-resolved genome assembly enabled by high-throughput single-cell sequencing of gamete genomes.</title>
        <authorList>
            <person name="Campoy J.A."/>
            <person name="Sun H."/>
            <person name="Goel M."/>
            <person name="Jiao W.-B."/>
            <person name="Folz-Donahue K."/>
            <person name="Wang N."/>
            <person name="Rubio M."/>
            <person name="Liu C."/>
            <person name="Kukat C."/>
            <person name="Ruiz D."/>
            <person name="Huettel B."/>
            <person name="Schneeberger K."/>
        </authorList>
    </citation>
    <scope>NUCLEOTIDE SEQUENCE [LARGE SCALE GENOMIC DNA]</scope>
    <source>
        <strain evidence="6">cv. Rojo Pasion</strain>
    </source>
</reference>
<protein>
    <recommendedName>
        <fullName evidence="2">Trichome birefringence-like C-terminal domain-containing protein</fullName>
    </recommendedName>
</protein>
<reference evidence="3 5" key="2">
    <citation type="submission" date="2020-05" db="EMBL/GenBank/DDBJ databases">
        <authorList>
            <person name="Campoy J."/>
            <person name="Schneeberger K."/>
            <person name="Spophaly S."/>
        </authorList>
    </citation>
    <scope>NUCLEOTIDE SEQUENCE [LARGE SCALE GENOMIC DNA]</scope>
    <source>
        <strain evidence="3">PruArmRojPasFocal</strain>
    </source>
</reference>
<comment type="similarity">
    <text evidence="1">Belongs to the PC-esterase family. TBL subfamily.</text>
</comment>
<evidence type="ECO:0000313" key="4">
    <source>
        <dbReference type="EMBL" id="CAB4322029.1"/>
    </source>
</evidence>